<dbReference type="Proteomes" id="UP000032141">
    <property type="component" value="Chromosome C2"/>
</dbReference>
<evidence type="ECO:0000313" key="1">
    <source>
        <dbReference type="EnsemblPlants" id="Bo2g138620.1"/>
    </source>
</evidence>
<organism evidence="1 2">
    <name type="scientific">Brassica oleracea var. oleracea</name>
    <dbReference type="NCBI Taxonomy" id="109376"/>
    <lineage>
        <taxon>Eukaryota</taxon>
        <taxon>Viridiplantae</taxon>
        <taxon>Streptophyta</taxon>
        <taxon>Embryophyta</taxon>
        <taxon>Tracheophyta</taxon>
        <taxon>Spermatophyta</taxon>
        <taxon>Magnoliopsida</taxon>
        <taxon>eudicotyledons</taxon>
        <taxon>Gunneridae</taxon>
        <taxon>Pentapetalae</taxon>
        <taxon>rosids</taxon>
        <taxon>malvids</taxon>
        <taxon>Brassicales</taxon>
        <taxon>Brassicaceae</taxon>
        <taxon>Brassiceae</taxon>
        <taxon>Brassica</taxon>
    </lineage>
</organism>
<dbReference type="EnsemblPlants" id="Bo2g138620.1">
    <property type="protein sequence ID" value="Bo2g138620.1"/>
    <property type="gene ID" value="Bo2g138620"/>
</dbReference>
<evidence type="ECO:0000313" key="2">
    <source>
        <dbReference type="Proteomes" id="UP000032141"/>
    </source>
</evidence>
<reference evidence="1 2" key="1">
    <citation type="journal article" date="2014" name="Genome Biol.">
        <title>Transcriptome and methylome profiling reveals relics of genome dominance in the mesopolyploid Brassica oleracea.</title>
        <authorList>
            <person name="Parkin I.A."/>
            <person name="Koh C."/>
            <person name="Tang H."/>
            <person name="Robinson S.J."/>
            <person name="Kagale S."/>
            <person name="Clarke W.E."/>
            <person name="Town C.D."/>
            <person name="Nixon J."/>
            <person name="Krishnakumar V."/>
            <person name="Bidwell S.L."/>
            <person name="Denoeud F."/>
            <person name="Belcram H."/>
            <person name="Links M.G."/>
            <person name="Just J."/>
            <person name="Clarke C."/>
            <person name="Bender T."/>
            <person name="Huebert T."/>
            <person name="Mason A.S."/>
            <person name="Pires J.C."/>
            <person name="Barker G."/>
            <person name="Moore J."/>
            <person name="Walley P.G."/>
            <person name="Manoli S."/>
            <person name="Batley J."/>
            <person name="Edwards D."/>
            <person name="Nelson M.N."/>
            <person name="Wang X."/>
            <person name="Paterson A.H."/>
            <person name="King G."/>
            <person name="Bancroft I."/>
            <person name="Chalhoub B."/>
            <person name="Sharpe A.G."/>
        </authorList>
    </citation>
    <scope>NUCLEOTIDE SEQUENCE</scope>
    <source>
        <strain evidence="1 2">cv. TO1000</strain>
    </source>
</reference>
<proteinExistence type="predicted"/>
<dbReference type="HOGENOM" id="CLU_085521_0_0_1"/>
<keyword evidence="2" id="KW-1185">Reference proteome</keyword>
<dbReference type="Gramene" id="Bo2g138620.1">
    <property type="protein sequence ID" value="Bo2g138620.1"/>
    <property type="gene ID" value="Bo2g138620"/>
</dbReference>
<reference evidence="1" key="2">
    <citation type="submission" date="2015-03" db="UniProtKB">
        <authorList>
            <consortium name="EnsemblPlants"/>
        </authorList>
    </citation>
    <scope>IDENTIFICATION</scope>
</reference>
<name>A0A0D3AVW4_BRAOL</name>
<dbReference type="AlphaFoldDB" id="A0A0D3AVW4"/>
<protein>
    <submittedName>
        <fullName evidence="1">Uncharacterized protein</fullName>
    </submittedName>
</protein>
<sequence>MDNYEKQIHEWKKKWEINKADPPPFVDPEVLTAQLKDKDDRISLLETQMAAQQAGYEAQKRLNQQMMEMMQRMYPNEGHVPRNIPRDMFLGIFRGTPFLGIFRGTRSSEFSDENFEEHSEEHFVGTFDENFEEHFVGTFEDWTIGKSIEISRGSSPSVYSEESSEELSDELVVLGISSEICFLGIPSENSERFSRKNEFPKSYFRGLVSSGEELYDKKPLLGENYNHYL</sequence>
<accession>A0A0D3AVW4</accession>